<protein>
    <recommendedName>
        <fullName evidence="2">CUE domain-containing protein</fullName>
    </recommendedName>
</protein>
<dbReference type="Proteomes" id="UP000095038">
    <property type="component" value="Unassembled WGS sequence"/>
</dbReference>
<name>A0A1D2VFU0_9ASCO</name>
<dbReference type="PANTHER" id="PTHR16461:SF5">
    <property type="entry name" value="TOLL-INTERACTING PROTEIN"/>
    <property type="match status" value="1"/>
</dbReference>
<dbReference type="FunFam" id="1.10.8.10:FF:000064">
    <property type="entry name" value="Similar to CUE domain-containing protein"/>
    <property type="match status" value="1"/>
</dbReference>
<dbReference type="STRING" id="1344418.A0A1D2VFU0"/>
<accession>A0A1D2VFU0</accession>
<dbReference type="GO" id="GO:0006511">
    <property type="term" value="P:ubiquitin-dependent protein catabolic process"/>
    <property type="evidence" value="ECO:0007669"/>
    <property type="project" value="TreeGrafter"/>
</dbReference>
<dbReference type="GO" id="GO:0031624">
    <property type="term" value="F:ubiquitin conjugating enzyme binding"/>
    <property type="evidence" value="ECO:0007669"/>
    <property type="project" value="TreeGrafter"/>
</dbReference>
<evidence type="ECO:0000259" key="2">
    <source>
        <dbReference type="PROSITE" id="PS51140"/>
    </source>
</evidence>
<dbReference type="InParanoid" id="A0A1D2VFU0"/>
<keyword evidence="4" id="KW-1185">Reference proteome</keyword>
<dbReference type="EMBL" id="KV454482">
    <property type="protein sequence ID" value="ODV60495.1"/>
    <property type="molecule type" value="Genomic_DNA"/>
</dbReference>
<dbReference type="SMART" id="SM00546">
    <property type="entry name" value="CUE"/>
    <property type="match status" value="1"/>
</dbReference>
<evidence type="ECO:0000256" key="1">
    <source>
        <dbReference type="SAM" id="MobiDB-lite"/>
    </source>
</evidence>
<dbReference type="PROSITE" id="PS51140">
    <property type="entry name" value="CUE"/>
    <property type="match status" value="1"/>
</dbReference>
<dbReference type="Pfam" id="PF02845">
    <property type="entry name" value="CUE"/>
    <property type="match status" value="1"/>
</dbReference>
<feature type="region of interest" description="Disordered" evidence="1">
    <location>
        <begin position="75"/>
        <end position="127"/>
    </location>
</feature>
<dbReference type="AlphaFoldDB" id="A0A1D2VFU0"/>
<evidence type="ECO:0000313" key="4">
    <source>
        <dbReference type="Proteomes" id="UP000095038"/>
    </source>
</evidence>
<gene>
    <name evidence="3" type="ORF">ASCRUDRAFT_21442</name>
</gene>
<reference evidence="4" key="1">
    <citation type="submission" date="2016-05" db="EMBL/GenBank/DDBJ databases">
        <title>Comparative genomics of biotechnologically important yeasts.</title>
        <authorList>
            <consortium name="DOE Joint Genome Institute"/>
            <person name="Riley R."/>
            <person name="Haridas S."/>
            <person name="Wolfe K.H."/>
            <person name="Lopes M.R."/>
            <person name="Hittinger C.T."/>
            <person name="Goker M."/>
            <person name="Salamov A."/>
            <person name="Wisecaver J."/>
            <person name="Long T.M."/>
            <person name="Aerts A.L."/>
            <person name="Barry K."/>
            <person name="Choi C."/>
            <person name="Clum A."/>
            <person name="Coughlan A.Y."/>
            <person name="Deshpande S."/>
            <person name="Douglass A.P."/>
            <person name="Hanson S.J."/>
            <person name="Klenk H.-P."/>
            <person name="Labutti K."/>
            <person name="Lapidus A."/>
            <person name="Lindquist E."/>
            <person name="Lipzen A."/>
            <person name="Meier-Kolthoff J.P."/>
            <person name="Ohm R.A."/>
            <person name="Otillar R.P."/>
            <person name="Pangilinan J."/>
            <person name="Peng Y."/>
            <person name="Rokas A."/>
            <person name="Rosa C.A."/>
            <person name="Scheuner C."/>
            <person name="Sibirny A.A."/>
            <person name="Slot J.C."/>
            <person name="Stielow J.B."/>
            <person name="Sun H."/>
            <person name="Kurtzman C.P."/>
            <person name="Blackwell M."/>
            <person name="Grigoriev I.V."/>
            <person name="Jeffries T.W."/>
        </authorList>
    </citation>
    <scope>NUCLEOTIDE SEQUENCE [LARGE SCALE GENOMIC DNA]</scope>
    <source>
        <strain evidence="4">DSM 1968</strain>
    </source>
</reference>
<dbReference type="PANTHER" id="PTHR16461">
    <property type="entry name" value="TOLL-INTERACTING PROTEIN"/>
    <property type="match status" value="1"/>
</dbReference>
<dbReference type="InterPro" id="IPR009060">
    <property type="entry name" value="UBA-like_sf"/>
</dbReference>
<dbReference type="GO" id="GO:0005737">
    <property type="term" value="C:cytoplasm"/>
    <property type="evidence" value="ECO:0007669"/>
    <property type="project" value="TreeGrafter"/>
</dbReference>
<dbReference type="OrthoDB" id="9942608at2759"/>
<sequence length="171" mass="19677">LQDAFPTIDQKYINAVLIASSGNLDSAFSALLYLSDPNFKIDLPTPKNQSLNLPSNDQFKKMNQLEQDELLAKRLAKQFEMESTQSNRSHQSRHKSSKPPNQNERNKKNKSEYYDGDSDSDDPFTTFIDEDLPQIKKEIAKGFEETKLKVNNWVSELTKKFNQNENDNNTN</sequence>
<dbReference type="GO" id="GO:0043130">
    <property type="term" value="F:ubiquitin binding"/>
    <property type="evidence" value="ECO:0007669"/>
    <property type="project" value="InterPro"/>
</dbReference>
<dbReference type="SUPFAM" id="SSF46934">
    <property type="entry name" value="UBA-like"/>
    <property type="match status" value="1"/>
</dbReference>
<dbReference type="GeneID" id="30963326"/>
<proteinExistence type="predicted"/>
<feature type="domain" description="CUE" evidence="2">
    <location>
        <begin position="1"/>
        <end position="36"/>
    </location>
</feature>
<feature type="compositionally biased region" description="Acidic residues" evidence="1">
    <location>
        <begin position="114"/>
        <end position="127"/>
    </location>
</feature>
<dbReference type="InterPro" id="IPR003892">
    <property type="entry name" value="CUE"/>
</dbReference>
<dbReference type="RefSeq" id="XP_020046802.1">
    <property type="nucleotide sequence ID" value="XM_020189690.1"/>
</dbReference>
<organism evidence="3 4">
    <name type="scientific">Ascoidea rubescens DSM 1968</name>
    <dbReference type="NCBI Taxonomy" id="1344418"/>
    <lineage>
        <taxon>Eukaryota</taxon>
        <taxon>Fungi</taxon>
        <taxon>Dikarya</taxon>
        <taxon>Ascomycota</taxon>
        <taxon>Saccharomycotina</taxon>
        <taxon>Saccharomycetes</taxon>
        <taxon>Ascoideaceae</taxon>
        <taxon>Ascoidea</taxon>
    </lineage>
</organism>
<evidence type="ECO:0000313" key="3">
    <source>
        <dbReference type="EMBL" id="ODV60495.1"/>
    </source>
</evidence>
<feature type="non-terminal residue" evidence="3">
    <location>
        <position position="1"/>
    </location>
</feature>
<feature type="compositionally biased region" description="Basic and acidic residues" evidence="1">
    <location>
        <begin position="104"/>
        <end position="113"/>
    </location>
</feature>
<dbReference type="Gene3D" id="1.10.8.10">
    <property type="entry name" value="DNA helicase RuvA subunit, C-terminal domain"/>
    <property type="match status" value="1"/>
</dbReference>
<feature type="non-terminal residue" evidence="3">
    <location>
        <position position="171"/>
    </location>
</feature>